<dbReference type="Proteomes" id="UP000660262">
    <property type="component" value="Unassembled WGS sequence"/>
</dbReference>
<sequence length="465" mass="49608">MLPVVKVGGGHGGPGGGASLASLVDQLARVKEALDAGEQKLNDAREFTKHLAEIERILQTHLHGERAREVEYRARNLALSIVVVDGGKKPRGDDDDDDDEEEQQRRRLIHLGFNDENLMGILLDDAAWLPSSLHGGGDTNGGEDAKSSPPAELKMNEHGAGGNGDGENAIDPMMMTDSLMQRIQAKIAQLQREQEVFAADRKTTTAAIVEDDKQNNNKSDIDDEAQLAASLKEHVARADAMSNELETTHENTMRRVEGLIREYAYATSGLACSAAETKTITERMGEDDYVGAAEALVVALERHMRELEARNAQAHETLRFMERERNEMNEATAAARRVSNGTTAPNTSAVYARRTTIAADAAAPAPGYQQQHQRQPGPVPPPCSMPPAPPTTTNAAAPPPPRRVALSPPPRRGVALSAPGDGGRGGRGRGGRGRGGGGGGGRASRAPAPAPAVEILDPFGGRRYQ</sequence>
<gene>
    <name evidence="3" type="ORF">PPROV_000541100</name>
</gene>
<feature type="region of interest" description="Disordered" evidence="2">
    <location>
        <begin position="362"/>
        <end position="465"/>
    </location>
</feature>
<feature type="coiled-coil region" evidence="1">
    <location>
        <begin position="173"/>
        <end position="200"/>
    </location>
</feature>
<evidence type="ECO:0000256" key="2">
    <source>
        <dbReference type="SAM" id="MobiDB-lite"/>
    </source>
</evidence>
<feature type="compositionally biased region" description="Pro residues" evidence="2">
    <location>
        <begin position="377"/>
        <end position="390"/>
    </location>
</feature>
<accession>A0A830HH59</accession>
<dbReference type="AlphaFoldDB" id="A0A830HH59"/>
<dbReference type="EMBL" id="BNJQ01000013">
    <property type="protein sequence ID" value="GHP06666.1"/>
    <property type="molecule type" value="Genomic_DNA"/>
</dbReference>
<feature type="compositionally biased region" description="Pro residues" evidence="2">
    <location>
        <begin position="397"/>
        <end position="411"/>
    </location>
</feature>
<feature type="compositionally biased region" description="Gly residues" evidence="2">
    <location>
        <begin position="433"/>
        <end position="442"/>
    </location>
</feature>
<protein>
    <submittedName>
        <fullName evidence="3">Uncharacterized protein</fullName>
    </submittedName>
</protein>
<keyword evidence="4" id="KW-1185">Reference proteome</keyword>
<proteinExistence type="predicted"/>
<feature type="coiled-coil region" evidence="1">
    <location>
        <begin position="290"/>
        <end position="331"/>
    </location>
</feature>
<comment type="caution">
    <text evidence="3">The sequence shown here is derived from an EMBL/GenBank/DDBJ whole genome shotgun (WGS) entry which is preliminary data.</text>
</comment>
<name>A0A830HH59_9CHLO</name>
<evidence type="ECO:0000313" key="3">
    <source>
        <dbReference type="EMBL" id="GHP06666.1"/>
    </source>
</evidence>
<keyword evidence="1" id="KW-0175">Coiled coil</keyword>
<feature type="region of interest" description="Disordered" evidence="2">
    <location>
        <begin position="134"/>
        <end position="165"/>
    </location>
</feature>
<evidence type="ECO:0000313" key="4">
    <source>
        <dbReference type="Proteomes" id="UP000660262"/>
    </source>
</evidence>
<organism evidence="3 4">
    <name type="scientific">Pycnococcus provasolii</name>
    <dbReference type="NCBI Taxonomy" id="41880"/>
    <lineage>
        <taxon>Eukaryota</taxon>
        <taxon>Viridiplantae</taxon>
        <taxon>Chlorophyta</taxon>
        <taxon>Pseudoscourfieldiophyceae</taxon>
        <taxon>Pseudoscourfieldiales</taxon>
        <taxon>Pycnococcaceae</taxon>
        <taxon>Pycnococcus</taxon>
    </lineage>
</organism>
<reference evidence="3" key="1">
    <citation type="submission" date="2020-10" db="EMBL/GenBank/DDBJ databases">
        <title>Unveiling of a novel bifunctional photoreceptor, Dualchrome1, isolated from a cosmopolitan green alga.</title>
        <authorList>
            <person name="Suzuki S."/>
            <person name="Kawachi M."/>
        </authorList>
    </citation>
    <scope>NUCLEOTIDE SEQUENCE</scope>
    <source>
        <strain evidence="3">NIES 2893</strain>
    </source>
</reference>
<evidence type="ECO:0000256" key="1">
    <source>
        <dbReference type="SAM" id="Coils"/>
    </source>
</evidence>